<protein>
    <submittedName>
        <fullName evidence="2">Uncharacterized protein</fullName>
    </submittedName>
</protein>
<name>A0A2J7QNB1_9NEOP</name>
<evidence type="ECO:0000256" key="1">
    <source>
        <dbReference type="SAM" id="Phobius"/>
    </source>
</evidence>
<evidence type="ECO:0000313" key="2">
    <source>
        <dbReference type="EMBL" id="PNF30076.1"/>
    </source>
</evidence>
<dbReference type="EMBL" id="NEVH01013196">
    <property type="protein sequence ID" value="PNF30076.1"/>
    <property type="molecule type" value="Genomic_DNA"/>
</dbReference>
<keyword evidence="1" id="KW-0812">Transmembrane</keyword>
<sequence length="75" mass="8777">MISFKWLRRLVRRHTNPVPVDRAASIKQKLSIVYMLLAWNAFGFVCYMLFTGRGDWARYYGYKSEAEASIPPGKF</sequence>
<proteinExistence type="predicted"/>
<accession>A0A2J7QNB1</accession>
<reference evidence="2 3" key="1">
    <citation type="submission" date="2017-12" db="EMBL/GenBank/DDBJ databases">
        <title>Hemimetabolous genomes reveal molecular basis of termite eusociality.</title>
        <authorList>
            <person name="Harrison M.C."/>
            <person name="Jongepier E."/>
            <person name="Robertson H.M."/>
            <person name="Arning N."/>
            <person name="Bitard-Feildel T."/>
            <person name="Chao H."/>
            <person name="Childers C.P."/>
            <person name="Dinh H."/>
            <person name="Doddapaneni H."/>
            <person name="Dugan S."/>
            <person name="Gowin J."/>
            <person name="Greiner C."/>
            <person name="Han Y."/>
            <person name="Hu H."/>
            <person name="Hughes D.S.T."/>
            <person name="Huylmans A.-K."/>
            <person name="Kemena C."/>
            <person name="Kremer L.P.M."/>
            <person name="Lee S.L."/>
            <person name="Lopez-Ezquerra A."/>
            <person name="Mallet L."/>
            <person name="Monroy-Kuhn J.M."/>
            <person name="Moser A."/>
            <person name="Murali S.C."/>
            <person name="Muzny D.M."/>
            <person name="Otani S."/>
            <person name="Piulachs M.-D."/>
            <person name="Poelchau M."/>
            <person name="Qu J."/>
            <person name="Schaub F."/>
            <person name="Wada-Katsumata A."/>
            <person name="Worley K.C."/>
            <person name="Xie Q."/>
            <person name="Ylla G."/>
            <person name="Poulsen M."/>
            <person name="Gibbs R.A."/>
            <person name="Schal C."/>
            <person name="Richards S."/>
            <person name="Belles X."/>
            <person name="Korb J."/>
            <person name="Bornberg-Bauer E."/>
        </authorList>
    </citation>
    <scope>NUCLEOTIDE SEQUENCE [LARGE SCALE GENOMIC DNA]</scope>
    <source>
        <tissue evidence="2">Whole body</tissue>
    </source>
</reference>
<keyword evidence="1" id="KW-0472">Membrane</keyword>
<comment type="caution">
    <text evidence="2">The sequence shown here is derived from an EMBL/GenBank/DDBJ whole genome shotgun (WGS) entry which is preliminary data.</text>
</comment>
<keyword evidence="1" id="KW-1133">Transmembrane helix</keyword>
<dbReference type="Proteomes" id="UP000235965">
    <property type="component" value="Unassembled WGS sequence"/>
</dbReference>
<gene>
    <name evidence="2" type="ORF">B7P43_G04234</name>
</gene>
<dbReference type="FunCoup" id="A0A2J7QNB1">
    <property type="interactions" value="3"/>
</dbReference>
<feature type="transmembrane region" description="Helical" evidence="1">
    <location>
        <begin position="32"/>
        <end position="50"/>
    </location>
</feature>
<keyword evidence="3" id="KW-1185">Reference proteome</keyword>
<dbReference type="STRING" id="105785.A0A2J7QNB1"/>
<dbReference type="InParanoid" id="A0A2J7QNB1"/>
<evidence type="ECO:0000313" key="3">
    <source>
        <dbReference type="Proteomes" id="UP000235965"/>
    </source>
</evidence>
<dbReference type="AlphaFoldDB" id="A0A2J7QNB1"/>
<dbReference type="OrthoDB" id="6354412at2759"/>
<organism evidence="2 3">
    <name type="scientific">Cryptotermes secundus</name>
    <dbReference type="NCBI Taxonomy" id="105785"/>
    <lineage>
        <taxon>Eukaryota</taxon>
        <taxon>Metazoa</taxon>
        <taxon>Ecdysozoa</taxon>
        <taxon>Arthropoda</taxon>
        <taxon>Hexapoda</taxon>
        <taxon>Insecta</taxon>
        <taxon>Pterygota</taxon>
        <taxon>Neoptera</taxon>
        <taxon>Polyneoptera</taxon>
        <taxon>Dictyoptera</taxon>
        <taxon>Blattodea</taxon>
        <taxon>Blattoidea</taxon>
        <taxon>Termitoidae</taxon>
        <taxon>Kalotermitidae</taxon>
        <taxon>Cryptotermitinae</taxon>
        <taxon>Cryptotermes</taxon>
    </lineage>
</organism>